<protein>
    <submittedName>
        <fullName evidence="3">Plasmid stabilization protein</fullName>
    </submittedName>
</protein>
<dbReference type="SUPFAM" id="SSF143011">
    <property type="entry name" value="RelE-like"/>
    <property type="match status" value="1"/>
</dbReference>
<dbReference type="PANTHER" id="PTHR35601:SF1">
    <property type="entry name" value="TOXIN RELE"/>
    <property type="match status" value="1"/>
</dbReference>
<sequence>MYSYVFKPQAVKDLKKLPKSTQIRIFKKLDYFVSKDNPLSFADRLINFEIGSFRFRIGDYRIIFDLEEDTLIILTLGHRREIYK</sequence>
<gene>
    <name evidence="3" type="ORF">COT51_03290</name>
</gene>
<dbReference type="PANTHER" id="PTHR35601">
    <property type="entry name" value="TOXIN RELE"/>
    <property type="match status" value="1"/>
</dbReference>
<dbReference type="Gene3D" id="3.30.2310.20">
    <property type="entry name" value="RelE-like"/>
    <property type="match status" value="1"/>
</dbReference>
<dbReference type="InterPro" id="IPR007712">
    <property type="entry name" value="RelE/ParE_toxin"/>
</dbReference>
<comment type="caution">
    <text evidence="3">The sequence shown here is derived from an EMBL/GenBank/DDBJ whole genome shotgun (WGS) entry which is preliminary data.</text>
</comment>
<organism evidence="3 4">
    <name type="scientific">candidate division WWE3 bacterium CG08_land_8_20_14_0_20_41_15</name>
    <dbReference type="NCBI Taxonomy" id="1975086"/>
    <lineage>
        <taxon>Bacteria</taxon>
        <taxon>Katanobacteria</taxon>
    </lineage>
</organism>
<dbReference type="AlphaFoldDB" id="A0A2H0X920"/>
<evidence type="ECO:0000313" key="4">
    <source>
        <dbReference type="Proteomes" id="UP000231098"/>
    </source>
</evidence>
<evidence type="ECO:0000256" key="1">
    <source>
        <dbReference type="ARBA" id="ARBA00006226"/>
    </source>
</evidence>
<dbReference type="Pfam" id="PF05016">
    <property type="entry name" value="ParE_toxin"/>
    <property type="match status" value="1"/>
</dbReference>
<accession>A0A2H0X920</accession>
<dbReference type="Proteomes" id="UP000231098">
    <property type="component" value="Unassembled WGS sequence"/>
</dbReference>
<keyword evidence="2" id="KW-1277">Toxin-antitoxin system</keyword>
<comment type="similarity">
    <text evidence="1">Belongs to the RelE toxin family.</text>
</comment>
<name>A0A2H0X920_UNCKA</name>
<dbReference type="InterPro" id="IPR035093">
    <property type="entry name" value="RelE/ParE_toxin_dom_sf"/>
</dbReference>
<evidence type="ECO:0000313" key="3">
    <source>
        <dbReference type="EMBL" id="PIS21341.1"/>
    </source>
</evidence>
<dbReference type="EMBL" id="PEYV01000055">
    <property type="protein sequence ID" value="PIS21341.1"/>
    <property type="molecule type" value="Genomic_DNA"/>
</dbReference>
<proteinExistence type="inferred from homology"/>
<reference evidence="4" key="1">
    <citation type="submission" date="2017-09" db="EMBL/GenBank/DDBJ databases">
        <title>Depth-based differentiation of microbial function through sediment-hosted aquifers and enrichment of novel symbionts in the deep terrestrial subsurface.</title>
        <authorList>
            <person name="Probst A.J."/>
            <person name="Ladd B."/>
            <person name="Jarett J.K."/>
            <person name="Geller-Mcgrath D.E."/>
            <person name="Sieber C.M.K."/>
            <person name="Emerson J.B."/>
            <person name="Anantharaman K."/>
            <person name="Thomas B.C."/>
            <person name="Malmstrom R."/>
            <person name="Stieglmeier M."/>
            <person name="Klingl A."/>
            <person name="Woyke T."/>
            <person name="Ryan C.M."/>
            <person name="Banfield J.F."/>
        </authorList>
    </citation>
    <scope>NUCLEOTIDE SEQUENCE [LARGE SCALE GENOMIC DNA]</scope>
</reference>
<evidence type="ECO:0000256" key="2">
    <source>
        <dbReference type="ARBA" id="ARBA00022649"/>
    </source>
</evidence>